<dbReference type="PANTHER" id="PTHR43798">
    <property type="entry name" value="MONOACYLGLYCEROL LIPASE"/>
    <property type="match status" value="1"/>
</dbReference>
<evidence type="ECO:0000313" key="3">
    <source>
        <dbReference type="EMBL" id="MCA5894735.1"/>
    </source>
</evidence>
<dbReference type="InterPro" id="IPR029058">
    <property type="entry name" value="AB_hydrolase_fold"/>
</dbReference>
<keyword evidence="4" id="KW-1185">Reference proteome</keyword>
<accession>A0ABS7ZI73</accession>
<dbReference type="PANTHER" id="PTHR43798:SF31">
    <property type="entry name" value="AB HYDROLASE SUPERFAMILY PROTEIN YCLE"/>
    <property type="match status" value="1"/>
</dbReference>
<dbReference type="Pfam" id="PF00561">
    <property type="entry name" value="Abhydrolase_1"/>
    <property type="match status" value="1"/>
</dbReference>
<organism evidence="3 4">
    <name type="scientific">Isoptericola luteus</name>
    <dbReference type="NCBI Taxonomy" id="2879484"/>
    <lineage>
        <taxon>Bacteria</taxon>
        <taxon>Bacillati</taxon>
        <taxon>Actinomycetota</taxon>
        <taxon>Actinomycetes</taxon>
        <taxon>Micrococcales</taxon>
        <taxon>Promicromonosporaceae</taxon>
        <taxon>Isoptericola</taxon>
    </lineage>
</organism>
<evidence type="ECO:0000313" key="4">
    <source>
        <dbReference type="Proteomes" id="UP001319870"/>
    </source>
</evidence>
<evidence type="ECO:0000256" key="1">
    <source>
        <dbReference type="ARBA" id="ARBA00022801"/>
    </source>
</evidence>
<dbReference type="SUPFAM" id="SSF53474">
    <property type="entry name" value="alpha/beta-Hydrolases"/>
    <property type="match status" value="1"/>
</dbReference>
<sequence>MLTYDDDGSGPAVLLVHAGVADRRMWTHMADALSSRWRVVRPDLRGFGDSPLPGETYANADDLADLLEQLGIEDAAVVGCSFGGEVALELAAAHPGRVRRLVLLNAPYDGAEVTADLRAFAEREDELLEAGDVDGAVRLNVETWVGPDGDEAARDLVAAMQRRAFDVQLAADAVAEAGGPAPAPRDVEVDPAAVRVPTLVVSGAHDLEHFRRAAALLAEQIPGAEHVELGWAGHLPVLERPEAATELVRQALDTP</sequence>
<dbReference type="PRINTS" id="PR00111">
    <property type="entry name" value="ABHYDROLASE"/>
</dbReference>
<reference evidence="3 4" key="1">
    <citation type="submission" date="2021-09" db="EMBL/GenBank/DDBJ databases">
        <title>Isoptericola luteus sp. nov., a novel bacterium isolated from Harbin, the capital city of Heilongjiang province.</title>
        <authorList>
            <person name="Li J."/>
        </authorList>
    </citation>
    <scope>NUCLEOTIDE SEQUENCE [LARGE SCALE GENOMIC DNA]</scope>
    <source>
        <strain evidence="3 4">NEAU-Y5</strain>
    </source>
</reference>
<dbReference type="GO" id="GO:0016787">
    <property type="term" value="F:hydrolase activity"/>
    <property type="evidence" value="ECO:0007669"/>
    <property type="project" value="UniProtKB-KW"/>
</dbReference>
<dbReference type="InterPro" id="IPR000073">
    <property type="entry name" value="AB_hydrolase_1"/>
</dbReference>
<dbReference type="InterPro" id="IPR050266">
    <property type="entry name" value="AB_hydrolase_sf"/>
</dbReference>
<evidence type="ECO:0000259" key="2">
    <source>
        <dbReference type="Pfam" id="PF00561"/>
    </source>
</evidence>
<comment type="caution">
    <text evidence="3">The sequence shown here is derived from an EMBL/GenBank/DDBJ whole genome shotgun (WGS) entry which is preliminary data.</text>
</comment>
<keyword evidence="1 3" id="KW-0378">Hydrolase</keyword>
<dbReference type="RefSeq" id="WP_225566469.1">
    <property type="nucleotide sequence ID" value="NZ_JAIXCQ010000012.1"/>
</dbReference>
<dbReference type="EMBL" id="JAIXCQ010000012">
    <property type="protein sequence ID" value="MCA5894735.1"/>
    <property type="molecule type" value="Genomic_DNA"/>
</dbReference>
<dbReference type="Gene3D" id="3.40.50.1820">
    <property type="entry name" value="alpha/beta hydrolase"/>
    <property type="match status" value="1"/>
</dbReference>
<feature type="domain" description="AB hydrolase-1" evidence="2">
    <location>
        <begin position="11"/>
        <end position="241"/>
    </location>
</feature>
<proteinExistence type="predicted"/>
<protein>
    <submittedName>
        <fullName evidence="3">Alpha/beta hydrolase</fullName>
    </submittedName>
</protein>
<dbReference type="PRINTS" id="PR00412">
    <property type="entry name" value="EPOXHYDRLASE"/>
</dbReference>
<dbReference type="Proteomes" id="UP001319870">
    <property type="component" value="Unassembled WGS sequence"/>
</dbReference>
<dbReference type="InterPro" id="IPR000639">
    <property type="entry name" value="Epox_hydrolase-like"/>
</dbReference>
<name>A0ABS7ZI73_9MICO</name>
<gene>
    <name evidence="3" type="ORF">LEP48_15450</name>
</gene>